<name>A0A834WQU2_9FABA</name>
<evidence type="ECO:0000313" key="2">
    <source>
        <dbReference type="Proteomes" id="UP000634136"/>
    </source>
</evidence>
<protein>
    <submittedName>
        <fullName evidence="1">Uncharacterized protein</fullName>
    </submittedName>
</protein>
<comment type="caution">
    <text evidence="1">The sequence shown here is derived from an EMBL/GenBank/DDBJ whole genome shotgun (WGS) entry which is preliminary data.</text>
</comment>
<dbReference type="Proteomes" id="UP000634136">
    <property type="component" value="Unassembled WGS sequence"/>
</dbReference>
<reference evidence="1" key="1">
    <citation type="submission" date="2020-09" db="EMBL/GenBank/DDBJ databases">
        <title>Genome-Enabled Discovery of Anthraquinone Biosynthesis in Senna tora.</title>
        <authorList>
            <person name="Kang S.-H."/>
            <person name="Pandey R.P."/>
            <person name="Lee C.-M."/>
            <person name="Sim J.-S."/>
            <person name="Jeong J.-T."/>
            <person name="Choi B.-S."/>
            <person name="Jung M."/>
            <person name="Ginzburg D."/>
            <person name="Zhao K."/>
            <person name="Won S.Y."/>
            <person name="Oh T.-J."/>
            <person name="Yu Y."/>
            <person name="Kim N.-H."/>
            <person name="Lee O.R."/>
            <person name="Lee T.-H."/>
            <person name="Bashyal P."/>
            <person name="Kim T.-S."/>
            <person name="Lee W.-H."/>
            <person name="Kawkins C."/>
            <person name="Kim C.-K."/>
            <person name="Kim J.S."/>
            <person name="Ahn B.O."/>
            <person name="Rhee S.Y."/>
            <person name="Sohng J.K."/>
        </authorList>
    </citation>
    <scope>NUCLEOTIDE SEQUENCE</scope>
    <source>
        <tissue evidence="1">Leaf</tissue>
    </source>
</reference>
<organism evidence="1 2">
    <name type="scientific">Senna tora</name>
    <dbReference type="NCBI Taxonomy" id="362788"/>
    <lineage>
        <taxon>Eukaryota</taxon>
        <taxon>Viridiplantae</taxon>
        <taxon>Streptophyta</taxon>
        <taxon>Embryophyta</taxon>
        <taxon>Tracheophyta</taxon>
        <taxon>Spermatophyta</taxon>
        <taxon>Magnoliopsida</taxon>
        <taxon>eudicotyledons</taxon>
        <taxon>Gunneridae</taxon>
        <taxon>Pentapetalae</taxon>
        <taxon>rosids</taxon>
        <taxon>fabids</taxon>
        <taxon>Fabales</taxon>
        <taxon>Fabaceae</taxon>
        <taxon>Caesalpinioideae</taxon>
        <taxon>Cassia clade</taxon>
        <taxon>Senna</taxon>
    </lineage>
</organism>
<gene>
    <name evidence="1" type="ORF">G2W53_013580</name>
</gene>
<keyword evidence="2" id="KW-1185">Reference proteome</keyword>
<evidence type="ECO:0000313" key="1">
    <source>
        <dbReference type="EMBL" id="KAF7831247.1"/>
    </source>
</evidence>
<sequence>MGNAPKLIDLPKALYTEFRNKKRKAVSKRHRFLSSEMKKKEAKSSSGVVFMEMHVSVEREI</sequence>
<proteinExistence type="predicted"/>
<dbReference type="EMBL" id="JAAIUW010000005">
    <property type="protein sequence ID" value="KAF7831247.1"/>
    <property type="molecule type" value="Genomic_DNA"/>
</dbReference>
<accession>A0A834WQU2</accession>
<dbReference type="AlphaFoldDB" id="A0A834WQU2"/>